<evidence type="ECO:0000259" key="7">
    <source>
        <dbReference type="Pfam" id="PF25917"/>
    </source>
</evidence>
<dbReference type="PANTHER" id="PTHR30386">
    <property type="entry name" value="MEMBRANE FUSION SUBUNIT OF EMRAB-TOLC MULTIDRUG EFFLUX PUMP"/>
    <property type="match status" value="1"/>
</dbReference>
<dbReference type="Proteomes" id="UP000094291">
    <property type="component" value="Unassembled WGS sequence"/>
</dbReference>
<dbReference type="PANTHER" id="PTHR30386:SF26">
    <property type="entry name" value="TRANSPORT PROTEIN COMB"/>
    <property type="match status" value="1"/>
</dbReference>
<dbReference type="SUPFAM" id="SSF111369">
    <property type="entry name" value="HlyD-like secretion proteins"/>
    <property type="match status" value="2"/>
</dbReference>
<sequence length="353" mass="39566">MTPEQRFARWVRWSSLVFLLCFIYFVIADSLMPLTPQARFLREVTQVAPVLGGRVTEVAVHDHDHVNQGDLLFKIDPEPYHIAVDKAELALEQARRENAELEASLAAARADLLARQADADELAREQQRSESLLSKHNISQQQYDQIQAQYAAAKAQVAAAKARIDQLEVQRGESGEQNLKLRQARNALKQARLNLSWTEVRADQSGVVSNMQLDVGSYANAGSPVMALVGDTPEVVADFREKSLRHIQHGDRAWVSFDAWPGEVFAATAQRIDAGVRDGQLLPNGQLIDIPTTNRWVRDAQRLRLHARFDSLPEPMPASGARVTVQLVPHNHPIAAFFARIQIHVISLMHYVY</sequence>
<dbReference type="InterPro" id="IPR050739">
    <property type="entry name" value="MFP"/>
</dbReference>
<keyword evidence="3" id="KW-0812">Transmembrane</keyword>
<gene>
    <name evidence="8" type="ORF">BFW38_04950</name>
</gene>
<dbReference type="RefSeq" id="WP_068997388.1">
    <property type="nucleotide sequence ID" value="NZ_MDTQ01000001.1"/>
</dbReference>
<feature type="coiled-coil region" evidence="6">
    <location>
        <begin position="84"/>
        <end position="111"/>
    </location>
</feature>
<dbReference type="OrthoDB" id="8958519at2"/>
<dbReference type="Gene3D" id="1.10.287.470">
    <property type="entry name" value="Helix hairpin bin"/>
    <property type="match status" value="2"/>
</dbReference>
<evidence type="ECO:0000256" key="6">
    <source>
        <dbReference type="SAM" id="Coils"/>
    </source>
</evidence>
<reference evidence="8 9" key="1">
    <citation type="submission" date="2016-08" db="EMBL/GenBank/DDBJ databases">
        <authorList>
            <person name="Seilhamer J.J."/>
        </authorList>
    </citation>
    <scope>NUCLEOTIDE SEQUENCE [LARGE SCALE GENOMIC DNA]</scope>
    <source>
        <strain evidence="8 9">PH27A</strain>
    </source>
</reference>
<protein>
    <submittedName>
        <fullName evidence="8">Hemolysin D</fullName>
    </submittedName>
</protein>
<comment type="caution">
    <text evidence="8">The sequence shown here is derived from an EMBL/GenBank/DDBJ whole genome shotgun (WGS) entry which is preliminary data.</text>
</comment>
<dbReference type="GO" id="GO:0016020">
    <property type="term" value="C:membrane"/>
    <property type="evidence" value="ECO:0007669"/>
    <property type="project" value="UniProtKB-SubCell"/>
</dbReference>
<evidence type="ECO:0000256" key="3">
    <source>
        <dbReference type="ARBA" id="ARBA00022692"/>
    </source>
</evidence>
<evidence type="ECO:0000256" key="5">
    <source>
        <dbReference type="ARBA" id="ARBA00023136"/>
    </source>
</evidence>
<comment type="subcellular location">
    <subcellularLocation>
        <location evidence="1">Membrane</location>
        <topology evidence="1">Single-pass membrane protein</topology>
    </subcellularLocation>
</comment>
<evidence type="ECO:0000256" key="2">
    <source>
        <dbReference type="ARBA" id="ARBA00009477"/>
    </source>
</evidence>
<feature type="coiled-coil region" evidence="6">
    <location>
        <begin position="136"/>
        <end position="170"/>
    </location>
</feature>
<proteinExistence type="inferred from homology"/>
<dbReference type="Gene3D" id="2.40.50.100">
    <property type="match status" value="1"/>
</dbReference>
<keyword evidence="9" id="KW-1185">Reference proteome</keyword>
<comment type="similarity">
    <text evidence="2">Belongs to the membrane fusion protein (MFP) (TC 8.A.1) family.</text>
</comment>
<evidence type="ECO:0000313" key="8">
    <source>
        <dbReference type="EMBL" id="ODC02993.1"/>
    </source>
</evidence>
<keyword evidence="4" id="KW-1133">Transmembrane helix</keyword>
<dbReference type="AlphaFoldDB" id="A0A1E2V7V1"/>
<keyword evidence="5" id="KW-0472">Membrane</keyword>
<dbReference type="EMBL" id="MDTQ01000001">
    <property type="protein sequence ID" value="ODC02993.1"/>
    <property type="molecule type" value="Genomic_DNA"/>
</dbReference>
<keyword evidence="6" id="KW-0175">Coiled coil</keyword>
<feature type="domain" description="Multidrug resistance protein MdtA-like barrel-sandwich hybrid" evidence="7">
    <location>
        <begin position="45"/>
        <end position="228"/>
    </location>
</feature>
<accession>A0A1E2V7V1</accession>
<evidence type="ECO:0000256" key="1">
    <source>
        <dbReference type="ARBA" id="ARBA00004167"/>
    </source>
</evidence>
<dbReference type="STRING" id="197479.BFW38_04950"/>
<evidence type="ECO:0000313" key="9">
    <source>
        <dbReference type="Proteomes" id="UP000094291"/>
    </source>
</evidence>
<dbReference type="Pfam" id="PF25917">
    <property type="entry name" value="BSH_RND"/>
    <property type="match status" value="1"/>
</dbReference>
<dbReference type="Gene3D" id="2.40.30.170">
    <property type="match status" value="1"/>
</dbReference>
<organism evidence="8 9">
    <name type="scientific">Terasakiispira papahanaumokuakeensis</name>
    <dbReference type="NCBI Taxonomy" id="197479"/>
    <lineage>
        <taxon>Bacteria</taxon>
        <taxon>Pseudomonadati</taxon>
        <taxon>Pseudomonadota</taxon>
        <taxon>Gammaproteobacteria</taxon>
        <taxon>Oceanospirillales</taxon>
        <taxon>Terasakiispira</taxon>
    </lineage>
</organism>
<evidence type="ECO:0000256" key="4">
    <source>
        <dbReference type="ARBA" id="ARBA00022989"/>
    </source>
</evidence>
<name>A0A1E2V7V1_9GAMM</name>
<dbReference type="InterPro" id="IPR058625">
    <property type="entry name" value="MdtA-like_BSH"/>
</dbReference>